<sequence>MSSSAAPVLLAIAHGTRDRAGIAVLERLAEAVRAELARQGQSGVGRQGQSGVSVQLCYVDVAAPSLADSLAGLHGPVVAVPLLLATGYHVAIDIPAVVDGYPDQITVTEPIGPDERISRVVQARLDELGTPAPEGIVVVAAGSSDPAARDQLAEVAGHLQAGYRHRVLIGQLTDADPLAGVGPGTVVANYLLAPGFFDSKLRRIAAPRPVSAPIGAHPLVAERIVELYRKGCDQLAIGAGPTGRTQLGAERRDL</sequence>
<evidence type="ECO:0000256" key="1">
    <source>
        <dbReference type="ARBA" id="ARBA00022723"/>
    </source>
</evidence>
<protein>
    <recommendedName>
        <fullName evidence="5">Sirohydrochlorin chelatase</fullName>
    </recommendedName>
</protein>
<evidence type="ECO:0000313" key="3">
    <source>
        <dbReference type="EMBL" id="UQX88266.1"/>
    </source>
</evidence>
<name>A0ABY4QZ29_9ACTN</name>
<keyword evidence="4" id="KW-1185">Reference proteome</keyword>
<dbReference type="Pfam" id="PF01903">
    <property type="entry name" value="CbiX"/>
    <property type="match status" value="1"/>
</dbReference>
<dbReference type="PANTHER" id="PTHR33542">
    <property type="entry name" value="SIROHYDROCHLORIN FERROCHELATASE, CHLOROPLASTIC"/>
    <property type="match status" value="1"/>
</dbReference>
<dbReference type="CDD" id="cd03416">
    <property type="entry name" value="CbiX_SirB_N"/>
    <property type="match status" value="1"/>
</dbReference>
<dbReference type="InterPro" id="IPR002762">
    <property type="entry name" value="CbiX-like"/>
</dbReference>
<evidence type="ECO:0008006" key="5">
    <source>
        <dbReference type="Google" id="ProtNLM"/>
    </source>
</evidence>
<dbReference type="Proteomes" id="UP001056336">
    <property type="component" value="Chromosome"/>
</dbReference>
<accession>A0ABY4QZ29</accession>
<evidence type="ECO:0000313" key="4">
    <source>
        <dbReference type="Proteomes" id="UP001056336"/>
    </source>
</evidence>
<reference evidence="3" key="1">
    <citation type="journal article" date="2018" name="Int. J. Syst. Evol. Microbiol.">
        <title>Jatrophihabitans telluris sp. nov., isolated from sediment soil of lava forest wetlands and the emended description of the genus Jatrophihabitans.</title>
        <authorList>
            <person name="Lee K.C."/>
            <person name="Suh M.K."/>
            <person name="Eom M.K."/>
            <person name="Kim K.K."/>
            <person name="Kim J.S."/>
            <person name="Kim D.S."/>
            <person name="Ko S.H."/>
            <person name="Shin Y.K."/>
            <person name="Lee J.S."/>
        </authorList>
    </citation>
    <scope>NUCLEOTIDE SEQUENCE</scope>
    <source>
        <strain evidence="3">N237</strain>
    </source>
</reference>
<dbReference type="Gene3D" id="3.40.50.1400">
    <property type="match status" value="2"/>
</dbReference>
<dbReference type="RefSeq" id="WP_249771592.1">
    <property type="nucleotide sequence ID" value="NZ_CP097332.1"/>
</dbReference>
<evidence type="ECO:0000256" key="2">
    <source>
        <dbReference type="ARBA" id="ARBA00023239"/>
    </source>
</evidence>
<dbReference type="InterPro" id="IPR050963">
    <property type="entry name" value="Sirohydro_Cobaltochel/CbiX"/>
</dbReference>
<keyword evidence="1" id="KW-0479">Metal-binding</keyword>
<gene>
    <name evidence="3" type="ORF">M6D93_18570</name>
</gene>
<reference evidence="3" key="2">
    <citation type="submission" date="2022-05" db="EMBL/GenBank/DDBJ databases">
        <authorList>
            <person name="Kim J.-S."/>
            <person name="Lee K."/>
            <person name="Suh M."/>
            <person name="Eom M."/>
            <person name="Kim J.-S."/>
            <person name="Kim D.-S."/>
            <person name="Ko S.-H."/>
            <person name="Shin Y."/>
            <person name="Lee J.-S."/>
        </authorList>
    </citation>
    <scope>NUCLEOTIDE SEQUENCE</scope>
    <source>
        <strain evidence="3">N237</strain>
    </source>
</reference>
<keyword evidence="2" id="KW-0456">Lyase</keyword>
<dbReference type="EMBL" id="CP097332">
    <property type="protein sequence ID" value="UQX88266.1"/>
    <property type="molecule type" value="Genomic_DNA"/>
</dbReference>
<dbReference type="SUPFAM" id="SSF53800">
    <property type="entry name" value="Chelatase"/>
    <property type="match status" value="1"/>
</dbReference>
<dbReference type="PANTHER" id="PTHR33542:SF5">
    <property type="entry name" value="FERROCHELATASE CHE1"/>
    <property type="match status" value="1"/>
</dbReference>
<proteinExistence type="predicted"/>
<organism evidence="3 4">
    <name type="scientific">Jatrophihabitans telluris</name>
    <dbReference type="NCBI Taxonomy" id="2038343"/>
    <lineage>
        <taxon>Bacteria</taxon>
        <taxon>Bacillati</taxon>
        <taxon>Actinomycetota</taxon>
        <taxon>Actinomycetes</taxon>
        <taxon>Jatrophihabitantales</taxon>
        <taxon>Jatrophihabitantaceae</taxon>
        <taxon>Jatrophihabitans</taxon>
    </lineage>
</organism>